<reference evidence="2" key="1">
    <citation type="journal article" date="2007" name="Science">
        <title>Draft genome of the filarial nematode parasite Brugia malayi.</title>
        <authorList>
            <person name="Ghedin E."/>
            <person name="Wang S."/>
            <person name="Spiro D."/>
            <person name="Caler E."/>
            <person name="Zhao Q."/>
            <person name="Crabtree J."/>
            <person name="Allen J.E."/>
            <person name="Delcher A.L."/>
            <person name="Guiliano D.B."/>
            <person name="Miranda-Saavedra D."/>
            <person name="Angiuoli S.V."/>
            <person name="Creasy T."/>
            <person name="Amedeo P."/>
            <person name="Haas B."/>
            <person name="El-Sayed N.M."/>
            <person name="Wortman J.R."/>
            <person name="Feldblyum T."/>
            <person name="Tallon L."/>
            <person name="Schatz M."/>
            <person name="Shumway M."/>
            <person name="Koo H."/>
            <person name="Salzberg S.L."/>
            <person name="Schobel S."/>
            <person name="Pertea M."/>
            <person name="Pop M."/>
            <person name="White O."/>
            <person name="Barton G.J."/>
            <person name="Carlow C.K."/>
            <person name="Crawford M.J."/>
            <person name="Daub J."/>
            <person name="Dimmic M.W."/>
            <person name="Estes C.F."/>
            <person name="Foster J.M."/>
            <person name="Ganatra M."/>
            <person name="Gregory W.F."/>
            <person name="Johnson N.M."/>
            <person name="Jin J."/>
            <person name="Komuniecki R."/>
            <person name="Korf I."/>
            <person name="Kumar S."/>
            <person name="Laney S."/>
            <person name="Li B.W."/>
            <person name="Li W."/>
            <person name="Lindblom T.H."/>
            <person name="Lustigman S."/>
            <person name="Ma D."/>
            <person name="Maina C.V."/>
            <person name="Martin D.M."/>
            <person name="McCarter J.P."/>
            <person name="McReynolds L."/>
            <person name="Mitreva M."/>
            <person name="Nutman T.B."/>
            <person name="Parkinson J."/>
            <person name="Peregrin-Alvarez J.M."/>
            <person name="Poole C."/>
            <person name="Ren Q."/>
            <person name="Saunders L."/>
            <person name="Sluder A.E."/>
            <person name="Smith K."/>
            <person name="Stanke M."/>
            <person name="Unnasch T.R."/>
            <person name="Ware J."/>
            <person name="Wei A.D."/>
            <person name="Weil G."/>
            <person name="Williams D.J."/>
            <person name="Zhang Y."/>
            <person name="Williams S.A."/>
            <person name="Fraser-Liggett C."/>
            <person name="Slatko B."/>
            <person name="Blaxter M.L."/>
            <person name="Scott A.L."/>
        </authorList>
    </citation>
    <scope>NUCLEOTIDE SEQUENCE</scope>
    <source>
        <strain evidence="2">FR3</strain>
    </source>
</reference>
<dbReference type="AlphaFoldDB" id="A0A8L7TKG7"/>
<evidence type="ECO:0000313" key="2">
    <source>
        <dbReference type="Proteomes" id="UP000006672"/>
    </source>
</evidence>
<evidence type="ECO:0000313" key="3">
    <source>
        <dbReference type="WBParaSite" id="Bm9699.1"/>
    </source>
</evidence>
<dbReference type="GO" id="GO:0043161">
    <property type="term" value="P:proteasome-mediated ubiquitin-dependent protein catabolic process"/>
    <property type="evidence" value="ECO:0007669"/>
    <property type="project" value="TreeGrafter"/>
</dbReference>
<dbReference type="Pfam" id="PF00400">
    <property type="entry name" value="WD40"/>
    <property type="match status" value="1"/>
</dbReference>
<dbReference type="InterPro" id="IPR051859">
    <property type="entry name" value="DCAF"/>
</dbReference>
<sequence>MIKWQMNNASETEQMSDLKQWTTISSGASLSKIFIGRMIKSREIGKRVRSISHHASLMPNTSSASEKPTSYQASPSNTSNAFTQNEKANLVNRFLPNQWTLITTMDSELFRCLHLPNETFVTLAKDKWLRFYVRKQSEYELKNTIRLPDKEGLVTDLTRSTRGDQLAYTASNAYLYHSYINQIDHDSNWNVFHTPPLPPVRGWEAYFSVRYTLDDKYLIVGGAGGYVSIIGIDRPSHYSFCAHQNDVKAIHCSKADPHLFCSGSSDGCCKLWDDRALNNNTPLAISAGNGYSISHIDGDSYNKYIVTTSIGGTIAVWDLRRFSENLPLNVHQKESHEEIPRFNTALKIKGGNTLEIFWQAKISPERTGHRYIYCGSDSGCVYVFDIVSGQSTYSFRKCYIGIHDCSWHPTDNEIISVSLRGATARWYYKEKGTSINR</sequence>
<dbReference type="InterPro" id="IPR015943">
    <property type="entry name" value="WD40/YVTN_repeat-like_dom_sf"/>
</dbReference>
<dbReference type="SUPFAM" id="SSF50978">
    <property type="entry name" value="WD40 repeat-like"/>
    <property type="match status" value="1"/>
</dbReference>
<feature type="compositionally biased region" description="Polar residues" evidence="1">
    <location>
        <begin position="58"/>
        <end position="81"/>
    </location>
</feature>
<reference evidence="3" key="2">
    <citation type="submission" date="2022-04" db="UniProtKB">
        <authorList>
            <consortium name="WormBaseParasite"/>
        </authorList>
    </citation>
    <scope>IDENTIFICATION</scope>
</reference>
<evidence type="ECO:0000256" key="1">
    <source>
        <dbReference type="SAM" id="MobiDB-lite"/>
    </source>
</evidence>
<dbReference type="Proteomes" id="UP000006672">
    <property type="component" value="Unassembled WGS sequence"/>
</dbReference>
<proteinExistence type="predicted"/>
<feature type="region of interest" description="Disordered" evidence="1">
    <location>
        <begin position="50"/>
        <end position="81"/>
    </location>
</feature>
<dbReference type="PANTHER" id="PTHR19847:SF7">
    <property type="entry name" value="DDB1- AND CUL4-ASSOCIATED FACTOR 11"/>
    <property type="match status" value="1"/>
</dbReference>
<organism evidence="2 3">
    <name type="scientific">Brugia malayi</name>
    <name type="common">Filarial nematode worm</name>
    <dbReference type="NCBI Taxonomy" id="6279"/>
    <lineage>
        <taxon>Eukaryota</taxon>
        <taxon>Metazoa</taxon>
        <taxon>Ecdysozoa</taxon>
        <taxon>Nematoda</taxon>
        <taxon>Chromadorea</taxon>
        <taxon>Rhabditida</taxon>
        <taxon>Spirurina</taxon>
        <taxon>Spiruromorpha</taxon>
        <taxon>Filarioidea</taxon>
        <taxon>Onchocercidae</taxon>
        <taxon>Brugia</taxon>
    </lineage>
</organism>
<accession>A0A8L7TKG7</accession>
<dbReference type="PANTHER" id="PTHR19847">
    <property type="entry name" value="DDB1- AND CUL4-ASSOCIATED FACTOR 11"/>
    <property type="match status" value="1"/>
</dbReference>
<name>A0A8L7TKG7_BRUMA</name>
<dbReference type="InterPro" id="IPR036322">
    <property type="entry name" value="WD40_repeat_dom_sf"/>
</dbReference>
<protein>
    <submittedName>
        <fullName evidence="3">WD_REPEATS_REGION domain-containing protein</fullName>
    </submittedName>
</protein>
<dbReference type="Gene3D" id="2.130.10.10">
    <property type="entry name" value="YVTN repeat-like/Quinoprotein amine dehydrogenase"/>
    <property type="match status" value="2"/>
</dbReference>
<dbReference type="WBParaSite" id="Bm9699.1">
    <property type="protein sequence ID" value="Bm9699.1"/>
    <property type="gene ID" value="WBGene00229960"/>
</dbReference>
<dbReference type="GO" id="GO:0080008">
    <property type="term" value="C:Cul4-RING E3 ubiquitin ligase complex"/>
    <property type="evidence" value="ECO:0007669"/>
    <property type="project" value="TreeGrafter"/>
</dbReference>
<keyword evidence="2" id="KW-1185">Reference proteome</keyword>
<dbReference type="SMART" id="SM00320">
    <property type="entry name" value="WD40"/>
    <property type="match status" value="4"/>
</dbReference>
<dbReference type="InterPro" id="IPR001680">
    <property type="entry name" value="WD40_rpt"/>
</dbReference>